<sequence>MYVLEGLMKKILISLPHIIILYMMSTSYFSHHVPYAHIFTYFFEAVQVSLCLCGRPLSVTNTVDMDTLKAMKYRYIFPKQRWIQDEEILKDEHYDNYESSHESDPNVDFDECDYLDYSFLYPHGNDGDDQV</sequence>
<keyword evidence="2" id="KW-1185">Reference proteome</keyword>
<organism evidence="1 2">
    <name type="scientific">Stephania cephalantha</name>
    <dbReference type="NCBI Taxonomy" id="152367"/>
    <lineage>
        <taxon>Eukaryota</taxon>
        <taxon>Viridiplantae</taxon>
        <taxon>Streptophyta</taxon>
        <taxon>Embryophyta</taxon>
        <taxon>Tracheophyta</taxon>
        <taxon>Spermatophyta</taxon>
        <taxon>Magnoliopsida</taxon>
        <taxon>Ranunculales</taxon>
        <taxon>Menispermaceae</taxon>
        <taxon>Menispermoideae</taxon>
        <taxon>Cissampelideae</taxon>
        <taxon>Stephania</taxon>
    </lineage>
</organism>
<proteinExistence type="predicted"/>
<evidence type="ECO:0000313" key="1">
    <source>
        <dbReference type="EMBL" id="KAK9104882.1"/>
    </source>
</evidence>
<dbReference type="EMBL" id="JBBNAG010000009">
    <property type="protein sequence ID" value="KAK9104882.1"/>
    <property type="molecule type" value="Genomic_DNA"/>
</dbReference>
<name>A0AAP0F9H6_9MAGN</name>
<dbReference type="AlphaFoldDB" id="A0AAP0F9H6"/>
<dbReference type="Proteomes" id="UP001419268">
    <property type="component" value="Unassembled WGS sequence"/>
</dbReference>
<comment type="caution">
    <text evidence="1">The sequence shown here is derived from an EMBL/GenBank/DDBJ whole genome shotgun (WGS) entry which is preliminary data.</text>
</comment>
<reference evidence="1 2" key="1">
    <citation type="submission" date="2024-01" db="EMBL/GenBank/DDBJ databases">
        <title>Genome assemblies of Stephania.</title>
        <authorList>
            <person name="Yang L."/>
        </authorList>
    </citation>
    <scope>NUCLEOTIDE SEQUENCE [LARGE SCALE GENOMIC DNA]</scope>
    <source>
        <strain evidence="1">JXDWG</strain>
        <tissue evidence="1">Leaf</tissue>
    </source>
</reference>
<gene>
    <name evidence="1" type="ORF">Scep_021726</name>
</gene>
<evidence type="ECO:0000313" key="2">
    <source>
        <dbReference type="Proteomes" id="UP001419268"/>
    </source>
</evidence>
<protein>
    <submittedName>
        <fullName evidence="1">Uncharacterized protein</fullName>
    </submittedName>
</protein>
<accession>A0AAP0F9H6</accession>